<protein>
    <submittedName>
        <fullName evidence="1">Uncharacterized protein</fullName>
    </submittedName>
</protein>
<evidence type="ECO:0000313" key="2">
    <source>
        <dbReference type="Proteomes" id="UP001558652"/>
    </source>
</evidence>
<dbReference type="PANTHER" id="PTHR21112:SF0">
    <property type="entry name" value="CHEMOSENSORY PROTEIN A 29A-RELATED"/>
    <property type="match status" value="1"/>
</dbReference>
<evidence type="ECO:0000313" key="1">
    <source>
        <dbReference type="EMBL" id="KAL1122721.1"/>
    </source>
</evidence>
<keyword evidence="2" id="KW-1185">Reference proteome</keyword>
<dbReference type="PANTHER" id="PTHR21112">
    <property type="entry name" value="CHEMOSENSORY PROTEIN A 29A-RELATED"/>
    <property type="match status" value="1"/>
</dbReference>
<dbReference type="Proteomes" id="UP001558652">
    <property type="component" value="Unassembled WGS sequence"/>
</dbReference>
<dbReference type="AlphaFoldDB" id="A0ABD0Y699"/>
<dbReference type="EMBL" id="JBFDAA010000013">
    <property type="protein sequence ID" value="KAL1122721.1"/>
    <property type="molecule type" value="Genomic_DNA"/>
</dbReference>
<name>A0ABD0Y699_9HEMI</name>
<gene>
    <name evidence="1" type="ORF">AAG570_003048</name>
</gene>
<comment type="caution">
    <text evidence="1">The sequence shown here is derived from an EMBL/GenBank/DDBJ whole genome shotgun (WGS) entry which is preliminary data.</text>
</comment>
<organism evidence="1 2">
    <name type="scientific">Ranatra chinensis</name>
    <dbReference type="NCBI Taxonomy" id="642074"/>
    <lineage>
        <taxon>Eukaryota</taxon>
        <taxon>Metazoa</taxon>
        <taxon>Ecdysozoa</taxon>
        <taxon>Arthropoda</taxon>
        <taxon>Hexapoda</taxon>
        <taxon>Insecta</taxon>
        <taxon>Pterygota</taxon>
        <taxon>Neoptera</taxon>
        <taxon>Paraneoptera</taxon>
        <taxon>Hemiptera</taxon>
        <taxon>Heteroptera</taxon>
        <taxon>Panheteroptera</taxon>
        <taxon>Nepomorpha</taxon>
        <taxon>Nepidae</taxon>
        <taxon>Ranatrinae</taxon>
        <taxon>Ranatra</taxon>
    </lineage>
</organism>
<sequence length="161" mass="17749">MTNKKLFHFCLHPKGPDGFLVRQLSECEDSGTGEFAMVGNRIRRVNRTTYLYTGTFVLPREVDDDYKMSIIVAVFGNGGWKMSKMGFNLGGVCTMMKTYIPKMMKHFLGDKFGIPPPYCPIPPTETGGILKVRGRANMEGGAKLLSQAPLTSAAFAKKCVA</sequence>
<accession>A0ABD0Y699</accession>
<proteinExistence type="predicted"/>
<reference evidence="1 2" key="1">
    <citation type="submission" date="2024-07" db="EMBL/GenBank/DDBJ databases">
        <title>Chromosome-level genome assembly of the water stick insect Ranatra chinensis (Heteroptera: Nepidae).</title>
        <authorList>
            <person name="Liu X."/>
        </authorList>
    </citation>
    <scope>NUCLEOTIDE SEQUENCE [LARGE SCALE GENOMIC DNA]</scope>
    <source>
        <strain evidence="1">Cailab_2021Rc</strain>
        <tissue evidence="1">Muscle</tissue>
    </source>
</reference>